<keyword evidence="3" id="KW-0677">Repeat</keyword>
<dbReference type="OrthoDB" id="1930760at2759"/>
<evidence type="ECO:0000256" key="10">
    <source>
        <dbReference type="ARBA" id="ARBA00075709"/>
    </source>
</evidence>
<dbReference type="FunFam" id="2.130.10.10:FF:000910">
    <property type="entry name" value="Diphthamide biosynthesis 7"/>
    <property type="match status" value="1"/>
</dbReference>
<gene>
    <name evidence="15" type="primary">DPH7</name>
</gene>
<dbReference type="GO" id="GO:0032259">
    <property type="term" value="P:methylation"/>
    <property type="evidence" value="ECO:0007669"/>
    <property type="project" value="UniProtKB-KW"/>
</dbReference>
<dbReference type="PROSITE" id="PS00678">
    <property type="entry name" value="WD_REPEATS_1"/>
    <property type="match status" value="1"/>
</dbReference>
<dbReference type="PANTHER" id="PTHR46042:SF1">
    <property type="entry name" value="DIPHTHINE METHYLTRANSFERASE"/>
    <property type="match status" value="1"/>
</dbReference>
<dbReference type="RefSeq" id="XP_004416737.1">
    <property type="nucleotide sequence ID" value="XM_004416680.2"/>
</dbReference>
<feature type="repeat" description="WD" evidence="12">
    <location>
        <begin position="448"/>
        <end position="490"/>
    </location>
</feature>
<dbReference type="InterPro" id="IPR036322">
    <property type="entry name" value="WD40_repeat_dom_sf"/>
</dbReference>
<evidence type="ECO:0000313" key="15">
    <source>
        <dbReference type="RefSeq" id="XP_004416737.1"/>
    </source>
</evidence>
<evidence type="ECO:0000256" key="3">
    <source>
        <dbReference type="ARBA" id="ARBA00022737"/>
    </source>
</evidence>
<dbReference type="GeneID" id="101378335"/>
<reference evidence="15" key="1">
    <citation type="submission" date="2025-08" db="UniProtKB">
        <authorList>
            <consortium name="RefSeq"/>
        </authorList>
    </citation>
    <scope>IDENTIFICATION</scope>
</reference>
<dbReference type="SUPFAM" id="SSF50978">
    <property type="entry name" value="WD40 repeat-like"/>
    <property type="match status" value="1"/>
</dbReference>
<dbReference type="GO" id="GO:0017183">
    <property type="term" value="P:protein histidyl modification to diphthamide"/>
    <property type="evidence" value="ECO:0007669"/>
    <property type="project" value="TreeGrafter"/>
</dbReference>
<evidence type="ECO:0000256" key="1">
    <source>
        <dbReference type="ARBA" id="ARBA00005156"/>
    </source>
</evidence>
<keyword evidence="15" id="KW-0808">Transferase</keyword>
<feature type="compositionally biased region" description="Pro residues" evidence="13">
    <location>
        <begin position="100"/>
        <end position="113"/>
    </location>
</feature>
<name>A0A2U3X3G5_ODORO</name>
<evidence type="ECO:0000256" key="2">
    <source>
        <dbReference type="ARBA" id="ARBA00022574"/>
    </source>
</evidence>
<comment type="pathway">
    <text evidence="1">Protein modification; peptidyl-diphthamide biosynthesis.</text>
</comment>
<feature type="region of interest" description="Disordered" evidence="13">
    <location>
        <begin position="69"/>
        <end position="214"/>
    </location>
</feature>
<evidence type="ECO:0000256" key="4">
    <source>
        <dbReference type="ARBA" id="ARBA00022801"/>
    </source>
</evidence>
<protein>
    <recommendedName>
        <fullName evidence="9">Diphthine methyltransferase</fullName>
        <ecNumber evidence="6">3.1.1.97</ecNumber>
    </recommendedName>
    <alternativeName>
        <fullName evidence="11">Diphthamide biosynthesis protein 7</fullName>
    </alternativeName>
    <alternativeName>
        <fullName evidence="10">WD repeat-containing protein 85</fullName>
    </alternativeName>
</protein>
<dbReference type="GO" id="GO:0008168">
    <property type="term" value="F:methyltransferase activity"/>
    <property type="evidence" value="ECO:0007669"/>
    <property type="project" value="UniProtKB-KW"/>
</dbReference>
<evidence type="ECO:0000256" key="13">
    <source>
        <dbReference type="SAM" id="MobiDB-lite"/>
    </source>
</evidence>
<dbReference type="GO" id="GO:0005737">
    <property type="term" value="C:cytoplasm"/>
    <property type="evidence" value="ECO:0007669"/>
    <property type="project" value="TreeGrafter"/>
</dbReference>
<dbReference type="InParanoid" id="A0A2U3X3G5"/>
<dbReference type="AlphaFoldDB" id="A0A2U3X3G5"/>
<dbReference type="Gene3D" id="2.130.10.10">
    <property type="entry name" value="YVTN repeat-like/Quinoprotein amine dehydrogenase"/>
    <property type="match status" value="1"/>
</dbReference>
<keyword evidence="2 12" id="KW-0853">WD repeat</keyword>
<evidence type="ECO:0000256" key="12">
    <source>
        <dbReference type="PROSITE-ProRule" id="PRU00221"/>
    </source>
</evidence>
<feature type="region of interest" description="Disordered" evidence="13">
    <location>
        <begin position="1"/>
        <end position="54"/>
    </location>
</feature>
<proteinExistence type="inferred from homology"/>
<keyword evidence="4" id="KW-0378">Hydrolase</keyword>
<evidence type="ECO:0000256" key="5">
    <source>
        <dbReference type="ARBA" id="ARBA00038092"/>
    </source>
</evidence>
<keyword evidence="14" id="KW-1185">Reference proteome</keyword>
<evidence type="ECO:0000256" key="7">
    <source>
        <dbReference type="ARBA" id="ARBA00047551"/>
    </source>
</evidence>
<keyword evidence="15" id="KW-0489">Methyltransferase</keyword>
<dbReference type="InterPro" id="IPR001680">
    <property type="entry name" value="WD40_rpt"/>
</dbReference>
<feature type="compositionally biased region" description="Basic residues" evidence="13">
    <location>
        <begin position="127"/>
        <end position="136"/>
    </location>
</feature>
<dbReference type="EC" id="3.1.1.97" evidence="6"/>
<dbReference type="SMART" id="SM00320">
    <property type="entry name" value="WD40"/>
    <property type="match status" value="4"/>
</dbReference>
<sequence>MASPFGADPGLGSLKVPAWRPRRSAGRQEAQEPGLTRGGNGDRKSRPRCPGKGWEAIAEVKRTDLALSSLPTAAPIRIPALTADLIPGPDRRSHRRPQPRPRPPLSPQTPAPAPTAALTADPGPDRRSHRRPRPRPRPPLSPQTPAPAPTAALTADPGPGPDPRSHRRPRPRPRPPLSPQASAPAPTPALNLASPPPLRRRVSAASSSDSWVTGSRVRLLQAVDTEYTADSVEWCPLEGCRHLMACGTYQLQKPEDQPTDSESKSGLDVDEAQIRLGRLYLYSFNEDSSACPLLEIQRRDTSAILDMKWCHIPVAGHALLGVADAGGSIELLRLVGSENAYTLQPVSSFALEKQCLALSLDWSTGKTERASDQPLKIISSDSKGQLHLLKVNEAGPALQEVATWHAHHFEAWIAAFNYWQTEIVYSGGDDALLKGWDARTPGTSVFTSGRHSMGVCSIQSSPHRENILATGSYDEHVLLWDTRSMKQPFADMPTQGGVWRLKWHPFHHHLLLAACMHGGFKIFNCQKAIEKREACTVSVSHTLPSSLVYGADWSWLYFGNRSQTHQPCCLGAFPYSNLGAKASQLYNLKAVHQSPAACSHHLAEDEEEGHSKLQSGSRPKTPLHPLTEDMVKSGSWCHAAGHKGWDCDLSLEAVSLDIDLLATCSFYDHVLHLWKWESS</sequence>
<dbReference type="InterPro" id="IPR052415">
    <property type="entry name" value="Diphthine_MTase"/>
</dbReference>
<accession>A0A2U3X3G5</accession>
<evidence type="ECO:0000256" key="9">
    <source>
        <dbReference type="ARBA" id="ARBA00074662"/>
    </source>
</evidence>
<comment type="subunit">
    <text evidence="8">Interacts with INCA1.</text>
</comment>
<dbReference type="InterPro" id="IPR019775">
    <property type="entry name" value="WD40_repeat_CS"/>
</dbReference>
<evidence type="ECO:0000256" key="8">
    <source>
        <dbReference type="ARBA" id="ARBA00062137"/>
    </source>
</evidence>
<comment type="similarity">
    <text evidence="5">Belongs to the DPH7 family.</text>
</comment>
<dbReference type="Proteomes" id="UP000245340">
    <property type="component" value="Unplaced"/>
</dbReference>
<dbReference type="PANTHER" id="PTHR46042">
    <property type="entry name" value="DIPHTHINE METHYLTRANSFERASE"/>
    <property type="match status" value="1"/>
</dbReference>
<dbReference type="GO" id="GO:0061685">
    <property type="term" value="F:diphthine methylesterase activity"/>
    <property type="evidence" value="ECO:0007669"/>
    <property type="project" value="UniProtKB-EC"/>
</dbReference>
<dbReference type="PROSITE" id="PS50082">
    <property type="entry name" value="WD_REPEATS_2"/>
    <property type="match status" value="1"/>
</dbReference>
<dbReference type="CTD" id="92715"/>
<feature type="compositionally biased region" description="Pro residues" evidence="13">
    <location>
        <begin position="137"/>
        <end position="148"/>
    </location>
</feature>
<dbReference type="KEGG" id="oro:101378335"/>
<evidence type="ECO:0000256" key="11">
    <source>
        <dbReference type="ARBA" id="ARBA00081300"/>
    </source>
</evidence>
<dbReference type="InterPro" id="IPR015943">
    <property type="entry name" value="WD40/YVTN_repeat-like_dom_sf"/>
</dbReference>
<organism evidence="14 15">
    <name type="scientific">Odobenus rosmarus divergens</name>
    <name type="common">Pacific walrus</name>
    <dbReference type="NCBI Taxonomy" id="9708"/>
    <lineage>
        <taxon>Eukaryota</taxon>
        <taxon>Metazoa</taxon>
        <taxon>Chordata</taxon>
        <taxon>Craniata</taxon>
        <taxon>Vertebrata</taxon>
        <taxon>Euteleostomi</taxon>
        <taxon>Mammalia</taxon>
        <taxon>Eutheria</taxon>
        <taxon>Laurasiatheria</taxon>
        <taxon>Carnivora</taxon>
        <taxon>Caniformia</taxon>
        <taxon>Pinnipedia</taxon>
        <taxon>Odobenidae</taxon>
        <taxon>Odobenus</taxon>
    </lineage>
</organism>
<evidence type="ECO:0000256" key="6">
    <source>
        <dbReference type="ARBA" id="ARBA00039131"/>
    </source>
</evidence>
<evidence type="ECO:0000313" key="14">
    <source>
        <dbReference type="Proteomes" id="UP000245340"/>
    </source>
</evidence>
<dbReference type="STRING" id="9708.A0A2U3X3G5"/>
<comment type="catalytic activity">
    <reaction evidence="7">
        <text>diphthine methyl ester-[translation elongation factor 2] + H2O = diphthine-[translation elongation factor 2] + methanol + H(+)</text>
        <dbReference type="Rhea" id="RHEA:42656"/>
        <dbReference type="Rhea" id="RHEA-COMP:10172"/>
        <dbReference type="Rhea" id="RHEA-COMP:10173"/>
        <dbReference type="ChEBI" id="CHEBI:15377"/>
        <dbReference type="ChEBI" id="CHEBI:15378"/>
        <dbReference type="ChEBI" id="CHEBI:17790"/>
        <dbReference type="ChEBI" id="CHEBI:79005"/>
        <dbReference type="ChEBI" id="CHEBI:82696"/>
        <dbReference type="EC" id="3.1.1.97"/>
    </reaction>
</comment>